<dbReference type="Gene3D" id="3.40.1110.10">
    <property type="entry name" value="Calcium-transporting ATPase, cytoplasmic domain N"/>
    <property type="match status" value="1"/>
</dbReference>
<dbReference type="OrthoDB" id="9807843at2"/>
<dbReference type="Pfam" id="PF00690">
    <property type="entry name" value="Cation_ATPase_N"/>
    <property type="match status" value="1"/>
</dbReference>
<dbReference type="EC" id="3.6.3.-" evidence="14"/>
<dbReference type="STRING" id="311410.LA5095_06020"/>
<dbReference type="InterPro" id="IPR050510">
    <property type="entry name" value="Cation_transp_ATPase_P-type"/>
</dbReference>
<evidence type="ECO:0000256" key="7">
    <source>
        <dbReference type="ARBA" id="ARBA00022840"/>
    </source>
</evidence>
<evidence type="ECO:0000313" key="14">
    <source>
        <dbReference type="EMBL" id="CTQ79251.1"/>
    </source>
</evidence>
<dbReference type="SUPFAM" id="SSF81653">
    <property type="entry name" value="Calcium ATPase, transduction domain A"/>
    <property type="match status" value="1"/>
</dbReference>
<dbReference type="GO" id="GO:0015662">
    <property type="term" value="F:P-type ion transporter activity"/>
    <property type="evidence" value="ECO:0007669"/>
    <property type="project" value="UniProtKB-ARBA"/>
</dbReference>
<dbReference type="PRINTS" id="PR00120">
    <property type="entry name" value="HATPASE"/>
</dbReference>
<dbReference type="InterPro" id="IPR036412">
    <property type="entry name" value="HAD-like_sf"/>
</dbReference>
<evidence type="ECO:0000256" key="5">
    <source>
        <dbReference type="ARBA" id="ARBA00022692"/>
    </source>
</evidence>
<keyword evidence="8" id="KW-0460">Magnesium</keyword>
<dbReference type="PROSITE" id="PS00154">
    <property type="entry name" value="ATPASE_E1_E2"/>
    <property type="match status" value="1"/>
</dbReference>
<dbReference type="Proteomes" id="UP000049983">
    <property type="component" value="Unassembled WGS sequence"/>
</dbReference>
<keyword evidence="5 12" id="KW-0812">Transmembrane</keyword>
<dbReference type="GO" id="GO:0016887">
    <property type="term" value="F:ATP hydrolysis activity"/>
    <property type="evidence" value="ECO:0007669"/>
    <property type="project" value="InterPro"/>
</dbReference>
<dbReference type="PANTHER" id="PTHR43294">
    <property type="entry name" value="SODIUM/POTASSIUM-TRANSPORTING ATPASE SUBUNIT ALPHA"/>
    <property type="match status" value="1"/>
</dbReference>
<protein>
    <submittedName>
        <fullName evidence="14">Putative cation-transporting ATPase F</fullName>
        <ecNumber evidence="14">3.6.3.-</ecNumber>
    </submittedName>
</protein>
<feature type="transmembrane region" description="Helical" evidence="12">
    <location>
        <begin position="824"/>
        <end position="844"/>
    </location>
</feature>
<evidence type="ECO:0000256" key="4">
    <source>
        <dbReference type="ARBA" id="ARBA00022553"/>
    </source>
</evidence>
<dbReference type="PRINTS" id="PR00119">
    <property type="entry name" value="CATATPASE"/>
</dbReference>
<dbReference type="Gene3D" id="2.70.150.10">
    <property type="entry name" value="Calcium-transporting ATPase, cytoplasmic transduction domain A"/>
    <property type="match status" value="1"/>
</dbReference>
<reference evidence="15" key="1">
    <citation type="submission" date="2015-07" db="EMBL/GenBank/DDBJ databases">
        <authorList>
            <person name="Rodrigo-Torres Lidia"/>
            <person name="Arahal R.David."/>
        </authorList>
    </citation>
    <scope>NUCLEOTIDE SEQUENCE [LARGE SCALE GENOMIC DNA]</scope>
    <source>
        <strain evidence="15">CECT 5096</strain>
    </source>
</reference>
<evidence type="ECO:0000256" key="9">
    <source>
        <dbReference type="ARBA" id="ARBA00022967"/>
    </source>
</evidence>
<dbReference type="InterPro" id="IPR006068">
    <property type="entry name" value="ATPase_P-typ_cation-transptr_C"/>
</dbReference>
<feature type="transmembrane region" description="Helical" evidence="12">
    <location>
        <begin position="715"/>
        <end position="733"/>
    </location>
</feature>
<proteinExistence type="inferred from homology"/>
<feature type="transmembrane region" description="Helical" evidence="12">
    <location>
        <begin position="88"/>
        <end position="106"/>
    </location>
</feature>
<feature type="transmembrane region" description="Helical" evidence="12">
    <location>
        <begin position="792"/>
        <end position="812"/>
    </location>
</feature>
<keyword evidence="9" id="KW-1278">Translocase</keyword>
<dbReference type="SFLD" id="SFLDG00002">
    <property type="entry name" value="C1.7:_P-type_atpase_like"/>
    <property type="match status" value="1"/>
</dbReference>
<organism evidence="14 15">
    <name type="scientific">Roseibium album</name>
    <dbReference type="NCBI Taxonomy" id="311410"/>
    <lineage>
        <taxon>Bacteria</taxon>
        <taxon>Pseudomonadati</taxon>
        <taxon>Pseudomonadota</taxon>
        <taxon>Alphaproteobacteria</taxon>
        <taxon>Hyphomicrobiales</taxon>
        <taxon>Stappiaceae</taxon>
        <taxon>Roseibium</taxon>
    </lineage>
</organism>
<name>A0A0M7AXK5_9HYPH</name>
<dbReference type="InterPro" id="IPR001757">
    <property type="entry name" value="P_typ_ATPase"/>
</dbReference>
<dbReference type="FunFam" id="2.70.150.10:FF:000160">
    <property type="entry name" value="Sarcoplasmic/endoplasmic reticulum calcium ATPase 1"/>
    <property type="match status" value="1"/>
</dbReference>
<evidence type="ECO:0000259" key="13">
    <source>
        <dbReference type="SMART" id="SM00831"/>
    </source>
</evidence>
<gene>
    <name evidence="14" type="primary">ctpF</name>
    <name evidence="14" type="ORF">LA5096_06093</name>
</gene>
<evidence type="ECO:0000313" key="15">
    <source>
        <dbReference type="Proteomes" id="UP000049983"/>
    </source>
</evidence>
<evidence type="ECO:0000256" key="11">
    <source>
        <dbReference type="ARBA" id="ARBA00023136"/>
    </source>
</evidence>
<dbReference type="SUPFAM" id="SSF81665">
    <property type="entry name" value="Calcium ATPase, transmembrane domain M"/>
    <property type="match status" value="1"/>
</dbReference>
<evidence type="ECO:0000256" key="1">
    <source>
        <dbReference type="ARBA" id="ARBA00004651"/>
    </source>
</evidence>
<dbReference type="InterPro" id="IPR023299">
    <property type="entry name" value="ATPase_P-typ_cyto_dom_N"/>
</dbReference>
<feature type="transmembrane region" description="Helical" evidence="12">
    <location>
        <begin position="753"/>
        <end position="780"/>
    </location>
</feature>
<dbReference type="RefSeq" id="WP_055391645.1">
    <property type="nucleotide sequence ID" value="NZ_CXWA01000016.1"/>
</dbReference>
<dbReference type="InterPro" id="IPR018303">
    <property type="entry name" value="ATPase_P-typ_P_site"/>
</dbReference>
<dbReference type="AlphaFoldDB" id="A0A0M7AXK5"/>
<dbReference type="Pfam" id="PF13246">
    <property type="entry name" value="Cation_ATPase"/>
    <property type="match status" value="1"/>
</dbReference>
<keyword evidence="3" id="KW-1003">Cell membrane</keyword>
<keyword evidence="6" id="KW-0547">Nucleotide-binding</keyword>
<dbReference type="Pfam" id="PF00122">
    <property type="entry name" value="E1-E2_ATPase"/>
    <property type="match status" value="1"/>
</dbReference>
<evidence type="ECO:0000256" key="10">
    <source>
        <dbReference type="ARBA" id="ARBA00022989"/>
    </source>
</evidence>
<dbReference type="GeneID" id="97673321"/>
<dbReference type="InterPro" id="IPR044492">
    <property type="entry name" value="P_typ_ATPase_HD_dom"/>
</dbReference>
<dbReference type="InterPro" id="IPR023298">
    <property type="entry name" value="ATPase_P-typ_TM_dom_sf"/>
</dbReference>
<dbReference type="PANTHER" id="PTHR43294:SF21">
    <property type="entry name" value="CATION TRANSPORTING ATPASE"/>
    <property type="match status" value="1"/>
</dbReference>
<accession>A0A0M7AXK5</accession>
<keyword evidence="14" id="KW-0378">Hydrolase</keyword>
<dbReference type="GO" id="GO:0005886">
    <property type="term" value="C:plasma membrane"/>
    <property type="evidence" value="ECO:0007669"/>
    <property type="project" value="UniProtKB-SubCell"/>
</dbReference>
<feature type="transmembrane region" description="Helical" evidence="12">
    <location>
        <begin position="245"/>
        <end position="267"/>
    </location>
</feature>
<feature type="transmembrane region" description="Helical" evidence="12">
    <location>
        <begin position="64"/>
        <end position="82"/>
    </location>
</feature>
<dbReference type="InterPro" id="IPR023214">
    <property type="entry name" value="HAD_sf"/>
</dbReference>
<dbReference type="GO" id="GO:0005524">
    <property type="term" value="F:ATP binding"/>
    <property type="evidence" value="ECO:0007669"/>
    <property type="project" value="UniProtKB-KW"/>
</dbReference>
<comment type="similarity">
    <text evidence="2">Belongs to the cation transport ATPase (P-type) (TC 3.A.3) family. Type IIA subfamily.</text>
</comment>
<evidence type="ECO:0000256" key="6">
    <source>
        <dbReference type="ARBA" id="ARBA00022741"/>
    </source>
</evidence>
<dbReference type="EMBL" id="CXWC01000018">
    <property type="protein sequence ID" value="CTQ79251.1"/>
    <property type="molecule type" value="Genomic_DNA"/>
</dbReference>
<dbReference type="InterPro" id="IPR004014">
    <property type="entry name" value="ATPase_P-typ_cation-transptr_N"/>
</dbReference>
<dbReference type="InterPro" id="IPR008250">
    <property type="entry name" value="ATPase_P-typ_transduc_dom_A_sf"/>
</dbReference>
<dbReference type="InterPro" id="IPR059000">
    <property type="entry name" value="ATPase_P-type_domA"/>
</dbReference>
<dbReference type="Pfam" id="PF00689">
    <property type="entry name" value="Cation_ATPase_C"/>
    <property type="match status" value="1"/>
</dbReference>
<dbReference type="SFLD" id="SFLDF00027">
    <property type="entry name" value="p-type_atpase"/>
    <property type="match status" value="1"/>
</dbReference>
<comment type="subcellular location">
    <subcellularLocation>
        <location evidence="1">Cell membrane</location>
        <topology evidence="1">Multi-pass membrane protein</topology>
    </subcellularLocation>
</comment>
<keyword evidence="11 12" id="KW-0472">Membrane</keyword>
<evidence type="ECO:0000256" key="2">
    <source>
        <dbReference type="ARBA" id="ARBA00005675"/>
    </source>
</evidence>
<dbReference type="SUPFAM" id="SSF56784">
    <property type="entry name" value="HAD-like"/>
    <property type="match status" value="1"/>
</dbReference>
<evidence type="ECO:0000256" key="3">
    <source>
        <dbReference type="ARBA" id="ARBA00022475"/>
    </source>
</evidence>
<keyword evidence="7" id="KW-0067">ATP-binding</keyword>
<dbReference type="Pfam" id="PF08282">
    <property type="entry name" value="Hydrolase_3"/>
    <property type="match status" value="1"/>
</dbReference>
<feature type="transmembrane region" description="Helical" evidence="12">
    <location>
        <begin position="684"/>
        <end position="709"/>
    </location>
</feature>
<sequence length="893" mass="95582">MSSVKFDAHALTGEDCLQKFDTSFRQGLSEDGVVRQRAKHGRNILPSAPRRSLMLRFLRHFHNVLMYVLIGGAIVTAILGLVIDTGVILAVVLINAIVGFIQEGRAENAMAAIRQMLAPRASAMRGGKRISIDAADLVPGDIVVLEPGDRVAADLRLLDVHGLNAQEAILTGESIPVAKATTPVARDAVLGDRKSMAYSGTLITSGTGRGVVVATGTATEIGRISQMLGSVEVLKTPLVVQMDRFARWLTVLILLASVGLLLFGYHVRHIAFEEMFMAAVSLAVAAVPEALPAVMTITLAVGVQAMAKRNAIVRRLPAIETIGAVSVICTDKTGTLTRNEMMVTSVVTKEKSFTIAGEGYAPFGEIEIECGERSDSDLMEIARASLLCNDGALHATDDVWRFEGDPMEGALLAFAAKAGVTKDGWARLQEIPFDAHRRYMAVLVEKDTDTRLVLVKGAPERVLEMCSEEMKGDGSSPLDHDYWQIEMDRIAALGQRVLAFAQGRVSPEEELESNLEGKLSFIGLVGLIDPPRSESVAAVAECHRAGIKVKMITGDHAGTAAAIGRQIGLKSPDKVLTGEDIEQMDDTVLAGAALNTNVFARTSPEHKLRLVTALQASDLIVAMTGDGVNDAPALKRADIGVAMGITGSDATKEAAELVLADDNFASIASAVREGRTVWDNIRKVVSWVLPTSAGEAATIAAALLFGFALPVSPVQILWVNMITAVTLGLALAYEPAEAEAMRQPPRPHNEGLLTGVLVWHVLFVTGLFLAAVFGLFRYAIEKGYSLELAQTMAMNMLVVLEIFHLFYVRNIFSTSISMQAFKGTPAIWISLVVVTAAQFAITYLPAVQPILGTSAVPLTDGIVIIGIGVVFFATIETEKRLRLILAGGGEKRN</sequence>
<feature type="domain" description="Cation-transporting P-type ATPase N-terminal" evidence="13">
    <location>
        <begin position="7"/>
        <end position="81"/>
    </location>
</feature>
<feature type="transmembrane region" description="Helical" evidence="12">
    <location>
        <begin position="850"/>
        <end position="875"/>
    </location>
</feature>
<dbReference type="SFLD" id="SFLDS00003">
    <property type="entry name" value="Haloacid_Dehalogenase"/>
    <property type="match status" value="1"/>
</dbReference>
<dbReference type="NCBIfam" id="TIGR01494">
    <property type="entry name" value="ATPase_P-type"/>
    <property type="match status" value="2"/>
</dbReference>
<feature type="transmembrane region" description="Helical" evidence="12">
    <location>
        <begin position="279"/>
        <end position="307"/>
    </location>
</feature>
<evidence type="ECO:0000256" key="8">
    <source>
        <dbReference type="ARBA" id="ARBA00022842"/>
    </source>
</evidence>
<dbReference type="Gene3D" id="1.20.1110.10">
    <property type="entry name" value="Calcium-transporting ATPase, transmembrane domain"/>
    <property type="match status" value="1"/>
</dbReference>
<keyword evidence="10 12" id="KW-1133">Transmembrane helix</keyword>
<dbReference type="SMART" id="SM00831">
    <property type="entry name" value="Cation_ATPase_N"/>
    <property type="match status" value="1"/>
</dbReference>
<dbReference type="SUPFAM" id="SSF81660">
    <property type="entry name" value="Metal cation-transporting ATPase, ATP-binding domain N"/>
    <property type="match status" value="1"/>
</dbReference>
<keyword evidence="15" id="KW-1185">Reference proteome</keyword>
<evidence type="ECO:0000256" key="12">
    <source>
        <dbReference type="SAM" id="Phobius"/>
    </source>
</evidence>
<dbReference type="Gene3D" id="3.40.50.1000">
    <property type="entry name" value="HAD superfamily/HAD-like"/>
    <property type="match status" value="1"/>
</dbReference>
<keyword evidence="4" id="KW-0597">Phosphoprotein</keyword>